<dbReference type="Gene3D" id="1.10.357.140">
    <property type="entry name" value="UbiA prenyltransferase"/>
    <property type="match status" value="1"/>
</dbReference>
<keyword evidence="5 6" id="KW-0472">Membrane</keyword>
<feature type="transmembrane region" description="Helical" evidence="6">
    <location>
        <begin position="214"/>
        <end position="238"/>
    </location>
</feature>
<dbReference type="RefSeq" id="WP_189994776.1">
    <property type="nucleotide sequence ID" value="NZ_BMZS01000013.1"/>
</dbReference>
<keyword evidence="2" id="KW-1003">Cell membrane</keyword>
<evidence type="ECO:0000256" key="3">
    <source>
        <dbReference type="ARBA" id="ARBA00022692"/>
    </source>
</evidence>
<dbReference type="Gene3D" id="3.40.50.1000">
    <property type="entry name" value="HAD superfamily/HAD-like"/>
    <property type="match status" value="1"/>
</dbReference>
<feature type="transmembrane region" description="Helical" evidence="6">
    <location>
        <begin position="290"/>
        <end position="307"/>
    </location>
</feature>
<evidence type="ECO:0000256" key="4">
    <source>
        <dbReference type="ARBA" id="ARBA00022989"/>
    </source>
</evidence>
<dbReference type="GO" id="GO:0016020">
    <property type="term" value="C:membrane"/>
    <property type="evidence" value="ECO:0007669"/>
    <property type="project" value="UniProtKB-SubCell"/>
</dbReference>
<dbReference type="NCBIfam" id="NF006088">
    <property type="entry name" value="PRK08238.1"/>
    <property type="match status" value="1"/>
</dbReference>
<dbReference type="EMBL" id="BMZS01000013">
    <property type="protein sequence ID" value="GHD61782.1"/>
    <property type="molecule type" value="Genomic_DNA"/>
</dbReference>
<keyword evidence="4 6" id="KW-1133">Transmembrane helix</keyword>
<dbReference type="PANTHER" id="PTHR42723">
    <property type="entry name" value="CHLOROPHYLL SYNTHASE"/>
    <property type="match status" value="1"/>
</dbReference>
<dbReference type="InterPro" id="IPR036412">
    <property type="entry name" value="HAD-like_sf"/>
</dbReference>
<keyword evidence="3 6" id="KW-0812">Transmembrane</keyword>
<proteinExistence type="predicted"/>
<feature type="transmembrane region" description="Helical" evidence="6">
    <location>
        <begin position="258"/>
        <end position="284"/>
    </location>
</feature>
<dbReference type="PANTHER" id="PTHR42723:SF1">
    <property type="entry name" value="CHLOROPHYLL SYNTHASE, CHLOROPLASTIC"/>
    <property type="match status" value="1"/>
</dbReference>
<dbReference type="InterPro" id="IPR000537">
    <property type="entry name" value="UbiA_prenyltransferase"/>
</dbReference>
<dbReference type="InterPro" id="IPR050475">
    <property type="entry name" value="Prenyltransferase_related"/>
</dbReference>
<evidence type="ECO:0000256" key="2">
    <source>
        <dbReference type="ARBA" id="ARBA00022475"/>
    </source>
</evidence>
<feature type="transmembrane region" description="Helical" evidence="6">
    <location>
        <begin position="419"/>
        <end position="437"/>
    </location>
</feature>
<dbReference type="AlphaFoldDB" id="A0A918XWL3"/>
<gene>
    <name evidence="7" type="ORF">GCM10017083_49610</name>
</gene>
<dbReference type="GO" id="GO:0016765">
    <property type="term" value="F:transferase activity, transferring alkyl or aryl (other than methyl) groups"/>
    <property type="evidence" value="ECO:0007669"/>
    <property type="project" value="InterPro"/>
</dbReference>
<sequence>MRLPLCVDLDGTLVRTDLLYETLLAALRRRPWIVLALPFWLLAGRAHLKARLVEAAGDGVDIAALPLTEDLVDYLRSERQAGRRIELVSASDRRAVERVAARVGLFDAVFGSDGDTNLKGPVKARALVERHPEGFVYAGDARADLAVWEHAAGAIPVNAALARRDEVAARAPIEAEFGTPPRLGRALFKALRPHQWAKNALVLLPLLLTRSYELPAVLVAALATIALFSLAASGTYLLNDLLDLSADRTHPSKRDRPLASGALPIPIGLVLSPLLIAVGLAGTLLVDPDVFLALVAYLGLTLAYSFGLKTQPVVDVLTLGSLFTLRLLAGHLLVDGGVPAWLLVFCMAFFTSLALVKRLTEVRGLEERGVVSIPGRGYHAGDGPFVLALGLTAGISSVFIFIIYLVADPLHAVRLADPEWLWVVPAVLGWWVPRVWLLASRGEMHDDPVVFALKDRQSLVLGTIAVLAVLVAG</sequence>
<keyword evidence="8" id="KW-1185">Reference proteome</keyword>
<comment type="caution">
    <text evidence="7">The sequence shown here is derived from an EMBL/GenBank/DDBJ whole genome shotgun (WGS) entry which is preliminary data.</text>
</comment>
<dbReference type="Proteomes" id="UP000630353">
    <property type="component" value="Unassembled WGS sequence"/>
</dbReference>
<protein>
    <submittedName>
        <fullName evidence="7">Membrane protein</fullName>
    </submittedName>
</protein>
<accession>A0A918XWL3</accession>
<name>A0A918XWL3_9PROT</name>
<feature type="transmembrane region" description="Helical" evidence="6">
    <location>
        <begin position="340"/>
        <end position="356"/>
    </location>
</feature>
<comment type="subcellular location">
    <subcellularLocation>
        <location evidence="1">Membrane</location>
        <topology evidence="1">Multi-pass membrane protein</topology>
    </subcellularLocation>
</comment>
<dbReference type="SUPFAM" id="SSF56784">
    <property type="entry name" value="HAD-like"/>
    <property type="match status" value="1"/>
</dbReference>
<dbReference type="CDD" id="cd13963">
    <property type="entry name" value="PT_UbiA_2"/>
    <property type="match status" value="1"/>
</dbReference>
<dbReference type="InterPro" id="IPR023214">
    <property type="entry name" value="HAD_sf"/>
</dbReference>
<reference evidence="7" key="2">
    <citation type="submission" date="2020-09" db="EMBL/GenBank/DDBJ databases">
        <authorList>
            <person name="Sun Q."/>
            <person name="Kim S."/>
        </authorList>
    </citation>
    <scope>NUCLEOTIDE SEQUENCE</scope>
    <source>
        <strain evidence="7">KCTC 42651</strain>
    </source>
</reference>
<dbReference type="Pfam" id="PF01040">
    <property type="entry name" value="UbiA"/>
    <property type="match status" value="1"/>
</dbReference>
<evidence type="ECO:0000313" key="7">
    <source>
        <dbReference type="EMBL" id="GHD61782.1"/>
    </source>
</evidence>
<evidence type="ECO:0000313" key="8">
    <source>
        <dbReference type="Proteomes" id="UP000630353"/>
    </source>
</evidence>
<reference evidence="7" key="1">
    <citation type="journal article" date="2014" name="Int. J. Syst. Evol. Microbiol.">
        <title>Complete genome sequence of Corynebacterium casei LMG S-19264T (=DSM 44701T), isolated from a smear-ripened cheese.</title>
        <authorList>
            <consortium name="US DOE Joint Genome Institute (JGI-PGF)"/>
            <person name="Walter F."/>
            <person name="Albersmeier A."/>
            <person name="Kalinowski J."/>
            <person name="Ruckert C."/>
        </authorList>
    </citation>
    <scope>NUCLEOTIDE SEQUENCE</scope>
    <source>
        <strain evidence="7">KCTC 42651</strain>
    </source>
</reference>
<dbReference type="Pfam" id="PF12710">
    <property type="entry name" value="HAD"/>
    <property type="match status" value="1"/>
</dbReference>
<evidence type="ECO:0000256" key="6">
    <source>
        <dbReference type="SAM" id="Phobius"/>
    </source>
</evidence>
<feature type="transmembrane region" description="Helical" evidence="6">
    <location>
        <begin position="385"/>
        <end position="407"/>
    </location>
</feature>
<evidence type="ECO:0000256" key="1">
    <source>
        <dbReference type="ARBA" id="ARBA00004141"/>
    </source>
</evidence>
<dbReference type="InterPro" id="IPR044878">
    <property type="entry name" value="UbiA_sf"/>
</dbReference>
<evidence type="ECO:0000256" key="5">
    <source>
        <dbReference type="ARBA" id="ARBA00023136"/>
    </source>
</evidence>
<organism evidence="7 8">
    <name type="scientific">Thalassobaculum fulvum</name>
    <dbReference type="NCBI Taxonomy" id="1633335"/>
    <lineage>
        <taxon>Bacteria</taxon>
        <taxon>Pseudomonadati</taxon>
        <taxon>Pseudomonadota</taxon>
        <taxon>Alphaproteobacteria</taxon>
        <taxon>Rhodospirillales</taxon>
        <taxon>Thalassobaculaceae</taxon>
        <taxon>Thalassobaculum</taxon>
    </lineage>
</organism>